<keyword evidence="1" id="KW-0732">Signal</keyword>
<evidence type="ECO:0000313" key="3">
    <source>
        <dbReference type="Proteomes" id="UP000266906"/>
    </source>
</evidence>
<dbReference type="AlphaFoldDB" id="A0A3N4RE23"/>
<dbReference type="Proteomes" id="UP000266906">
    <property type="component" value="Unassembled WGS sequence"/>
</dbReference>
<reference evidence="2 3" key="1">
    <citation type="submission" date="2018-11" db="EMBL/GenBank/DDBJ databases">
        <title>Sequencing the genomes of 1000 actinobacteria strains.</title>
        <authorList>
            <person name="Klenk H.-P."/>
        </authorList>
    </citation>
    <scope>NUCLEOTIDE SEQUENCE [LARGE SCALE GENOMIC DNA]</scope>
    <source>
        <strain evidence="2 3">DSM 44781</strain>
    </source>
</reference>
<gene>
    <name evidence="2" type="ORF">EDD38_7658</name>
</gene>
<organism evidence="2 3">
    <name type="scientific">Kitasatospora cineracea</name>
    <dbReference type="NCBI Taxonomy" id="88074"/>
    <lineage>
        <taxon>Bacteria</taxon>
        <taxon>Bacillati</taxon>
        <taxon>Actinomycetota</taxon>
        <taxon>Actinomycetes</taxon>
        <taxon>Kitasatosporales</taxon>
        <taxon>Streptomycetaceae</taxon>
        <taxon>Kitasatospora</taxon>
    </lineage>
</organism>
<evidence type="ECO:0000256" key="1">
    <source>
        <dbReference type="SAM" id="SignalP"/>
    </source>
</evidence>
<keyword evidence="3" id="KW-1185">Reference proteome</keyword>
<dbReference type="EMBL" id="RKQG01000006">
    <property type="protein sequence ID" value="RPE26597.1"/>
    <property type="molecule type" value="Genomic_DNA"/>
</dbReference>
<feature type="chain" id="PRO_5018261496" description="YbaB/EbfC DNA-binding family protein" evidence="1">
    <location>
        <begin position="21"/>
        <end position="160"/>
    </location>
</feature>
<proteinExistence type="predicted"/>
<evidence type="ECO:0008006" key="4">
    <source>
        <dbReference type="Google" id="ProtNLM"/>
    </source>
</evidence>
<sequence length="160" mass="17061">MRIVSAVLRRLSAALGGASAASGERAADGPQAPSRYTTEQIEAAALVRLEARQQQNDGAREQRRADKVLSTAPAGTYGSVRIAWVESSRRDWDREAIAATFARLGEEIPTVAASARIRIEMMPETAGTSHTCEAPDAPEQAPPSWVDDLFGAYRPAALAA</sequence>
<protein>
    <recommendedName>
        <fullName evidence="4">YbaB/EbfC DNA-binding family protein</fullName>
    </recommendedName>
</protein>
<comment type="caution">
    <text evidence="2">The sequence shown here is derived from an EMBL/GenBank/DDBJ whole genome shotgun (WGS) entry which is preliminary data.</text>
</comment>
<accession>A0A3N4RE23</accession>
<name>A0A3N4RE23_9ACTN</name>
<dbReference type="RefSeq" id="WP_123821771.1">
    <property type="nucleotide sequence ID" value="NZ_RKQG01000006.1"/>
</dbReference>
<feature type="signal peptide" evidence="1">
    <location>
        <begin position="1"/>
        <end position="20"/>
    </location>
</feature>
<evidence type="ECO:0000313" key="2">
    <source>
        <dbReference type="EMBL" id="RPE26597.1"/>
    </source>
</evidence>